<dbReference type="SUPFAM" id="SSF141868">
    <property type="entry name" value="EAL domain-like"/>
    <property type="match status" value="1"/>
</dbReference>
<name>A0AA96DN82_9BACT</name>
<dbReference type="InterPro" id="IPR035919">
    <property type="entry name" value="EAL_sf"/>
</dbReference>
<protein>
    <submittedName>
        <fullName evidence="2">EAL domain-containing protein</fullName>
    </submittedName>
</protein>
<dbReference type="Pfam" id="PF00563">
    <property type="entry name" value="EAL"/>
    <property type="match status" value="1"/>
</dbReference>
<dbReference type="Gene3D" id="3.20.20.450">
    <property type="entry name" value="EAL domain"/>
    <property type="match status" value="1"/>
</dbReference>
<dbReference type="EMBL" id="CP134854">
    <property type="protein sequence ID" value="WNL30884.1"/>
    <property type="molecule type" value="Genomic_DNA"/>
</dbReference>
<accession>A0AA96DN82</accession>
<dbReference type="GO" id="GO:0071111">
    <property type="term" value="F:cyclic-guanylate-specific phosphodiesterase activity"/>
    <property type="evidence" value="ECO:0007669"/>
    <property type="project" value="InterPro"/>
</dbReference>
<evidence type="ECO:0000313" key="2">
    <source>
        <dbReference type="EMBL" id="WNL30884.1"/>
    </source>
</evidence>
<proteinExistence type="predicted"/>
<sequence>MGQILNMKIVAEGVETQEQVEYLKSISCNLYQGYYFSKPIKAKELEEFYKSL</sequence>
<feature type="domain" description="EAL" evidence="1">
    <location>
        <begin position="2"/>
        <end position="39"/>
    </location>
</feature>
<dbReference type="PANTHER" id="PTHR33121:SF71">
    <property type="entry name" value="OXYGEN SENSOR PROTEIN DOSP"/>
    <property type="match status" value="1"/>
</dbReference>
<dbReference type="AlphaFoldDB" id="A0AA96DN82"/>
<gene>
    <name evidence="2" type="ORF">RMQ68_09165</name>
</gene>
<organism evidence="2">
    <name type="scientific">Arcobacter sp. AZ-2023</name>
    <dbReference type="NCBI Taxonomy" id="3074453"/>
    <lineage>
        <taxon>Bacteria</taxon>
        <taxon>Pseudomonadati</taxon>
        <taxon>Campylobacterota</taxon>
        <taxon>Epsilonproteobacteria</taxon>
        <taxon>Campylobacterales</taxon>
        <taxon>Arcobacteraceae</taxon>
        <taxon>Arcobacter</taxon>
    </lineage>
</organism>
<reference evidence="2" key="1">
    <citation type="submission" date="2023-09" db="EMBL/GenBank/DDBJ databases">
        <title>Arcobacter tbilisiensis sp. nov. isolated from chicken meat in Tbilisi, Georgia.</title>
        <authorList>
            <person name="Matthias R."/>
            <person name="Zautner A.E."/>
        </authorList>
    </citation>
    <scope>NUCLEOTIDE SEQUENCE</scope>
    <source>
        <strain evidence="2">LEO 52</strain>
    </source>
</reference>
<dbReference type="PANTHER" id="PTHR33121">
    <property type="entry name" value="CYCLIC DI-GMP PHOSPHODIESTERASE PDEF"/>
    <property type="match status" value="1"/>
</dbReference>
<dbReference type="InterPro" id="IPR050706">
    <property type="entry name" value="Cyclic-di-GMP_PDE-like"/>
</dbReference>
<evidence type="ECO:0000259" key="1">
    <source>
        <dbReference type="Pfam" id="PF00563"/>
    </source>
</evidence>
<dbReference type="InterPro" id="IPR001633">
    <property type="entry name" value="EAL_dom"/>
</dbReference>